<gene>
    <name evidence="1" type="ORF">MNEG_7051</name>
</gene>
<dbReference type="EMBL" id="KK101432">
    <property type="protein sequence ID" value="KIZ00906.1"/>
    <property type="molecule type" value="Genomic_DNA"/>
</dbReference>
<dbReference type="RefSeq" id="XP_013899925.1">
    <property type="nucleotide sequence ID" value="XM_014044471.1"/>
</dbReference>
<dbReference type="GeneID" id="25739927"/>
<name>A0A0D2N4A1_9CHLO</name>
<evidence type="ECO:0000313" key="2">
    <source>
        <dbReference type="Proteomes" id="UP000054498"/>
    </source>
</evidence>
<proteinExistence type="predicted"/>
<dbReference type="AlphaFoldDB" id="A0A0D2N4A1"/>
<organism evidence="1 2">
    <name type="scientific">Monoraphidium neglectum</name>
    <dbReference type="NCBI Taxonomy" id="145388"/>
    <lineage>
        <taxon>Eukaryota</taxon>
        <taxon>Viridiplantae</taxon>
        <taxon>Chlorophyta</taxon>
        <taxon>core chlorophytes</taxon>
        <taxon>Chlorophyceae</taxon>
        <taxon>CS clade</taxon>
        <taxon>Sphaeropleales</taxon>
        <taxon>Selenastraceae</taxon>
        <taxon>Monoraphidium</taxon>
    </lineage>
</organism>
<dbReference type="Proteomes" id="UP000054498">
    <property type="component" value="Unassembled WGS sequence"/>
</dbReference>
<sequence>MHAGQAARQRAGAPTGELPLGELREQLAALGVAADEGALVSLLEAASAAFGDMDAPEAALYAGCLPNFMWLPDERLVSFMS</sequence>
<reference evidence="1 2" key="1">
    <citation type="journal article" date="2013" name="BMC Genomics">
        <title>Reconstruction of the lipid metabolism for the microalga Monoraphidium neglectum from its genome sequence reveals characteristics suitable for biofuel production.</title>
        <authorList>
            <person name="Bogen C."/>
            <person name="Al-Dilaimi A."/>
            <person name="Albersmeier A."/>
            <person name="Wichmann J."/>
            <person name="Grundmann M."/>
            <person name="Rupp O."/>
            <person name="Lauersen K.J."/>
            <person name="Blifernez-Klassen O."/>
            <person name="Kalinowski J."/>
            <person name="Goesmann A."/>
            <person name="Mussgnug J.H."/>
            <person name="Kruse O."/>
        </authorList>
    </citation>
    <scope>NUCLEOTIDE SEQUENCE [LARGE SCALE GENOMIC DNA]</scope>
    <source>
        <strain evidence="1 2">SAG 48.87</strain>
    </source>
</reference>
<dbReference type="KEGG" id="mng:MNEG_7051"/>
<keyword evidence="2" id="KW-1185">Reference proteome</keyword>
<evidence type="ECO:0000313" key="1">
    <source>
        <dbReference type="EMBL" id="KIZ00906.1"/>
    </source>
</evidence>
<protein>
    <submittedName>
        <fullName evidence="1">Uncharacterized protein</fullName>
    </submittedName>
</protein>
<accession>A0A0D2N4A1</accession>